<dbReference type="InterPro" id="IPR010720">
    <property type="entry name" value="Alpha-L-AF_C"/>
</dbReference>
<evidence type="ECO:0000313" key="11">
    <source>
        <dbReference type="Proteomes" id="UP000019151"/>
    </source>
</evidence>
<evidence type="ECO:0000256" key="3">
    <source>
        <dbReference type="ARBA" id="ARBA00011165"/>
    </source>
</evidence>
<dbReference type="InterPro" id="IPR017853">
    <property type="entry name" value="GH"/>
</dbReference>
<accession>W0RNX0</accession>
<comment type="similarity">
    <text evidence="2">Belongs to the glycosyl hydrolase 51 family.</text>
</comment>
<feature type="domain" description="Alpha-L-arabinofuranosidase C-terminal" evidence="9">
    <location>
        <begin position="497"/>
        <end position="681"/>
    </location>
</feature>
<evidence type="ECO:0000256" key="7">
    <source>
        <dbReference type="ARBA" id="ARBA00023295"/>
    </source>
</evidence>
<comment type="catalytic activity">
    <reaction evidence="1">
        <text>Hydrolysis of terminal non-reducing alpha-L-arabinofuranoside residues in alpha-L-arabinosides.</text>
        <dbReference type="EC" id="3.2.1.55"/>
    </reaction>
</comment>
<dbReference type="InterPro" id="IPR013780">
    <property type="entry name" value="Glyco_hydro_b"/>
</dbReference>
<evidence type="ECO:0000256" key="5">
    <source>
        <dbReference type="ARBA" id="ARBA00022801"/>
    </source>
</evidence>
<evidence type="ECO:0000256" key="2">
    <source>
        <dbReference type="ARBA" id="ARBA00007186"/>
    </source>
</evidence>
<evidence type="ECO:0000259" key="9">
    <source>
        <dbReference type="SMART" id="SM00813"/>
    </source>
</evidence>
<dbReference type="Gene3D" id="3.20.20.80">
    <property type="entry name" value="Glycosidases"/>
    <property type="match status" value="1"/>
</dbReference>
<keyword evidence="7" id="KW-0326">Glycosidase</keyword>
<comment type="subunit">
    <text evidence="3">Homohexamer; trimer of dimers.</text>
</comment>
<dbReference type="AlphaFoldDB" id="W0RNX0"/>
<dbReference type="InParanoid" id="W0RNX0"/>
<dbReference type="SUPFAM" id="SSF51445">
    <property type="entry name" value="(Trans)glycosidases"/>
    <property type="match status" value="1"/>
</dbReference>
<dbReference type="GO" id="GO:0046556">
    <property type="term" value="F:alpha-L-arabinofuranosidase activity"/>
    <property type="evidence" value="ECO:0007669"/>
    <property type="project" value="UniProtKB-EC"/>
</dbReference>
<evidence type="ECO:0000256" key="6">
    <source>
        <dbReference type="ARBA" id="ARBA00023277"/>
    </source>
</evidence>
<gene>
    <name evidence="10" type="ORF">J421_4518</name>
</gene>
<dbReference type="GO" id="GO:0046373">
    <property type="term" value="P:L-arabinose metabolic process"/>
    <property type="evidence" value="ECO:0007669"/>
    <property type="project" value="InterPro"/>
</dbReference>
<dbReference type="eggNOG" id="COG3534">
    <property type="taxonomic scope" value="Bacteria"/>
</dbReference>
<feature type="signal peptide" evidence="8">
    <location>
        <begin position="1"/>
        <end position="25"/>
    </location>
</feature>
<dbReference type="Proteomes" id="UP000019151">
    <property type="component" value="Chromosome"/>
</dbReference>
<evidence type="ECO:0000256" key="4">
    <source>
        <dbReference type="ARBA" id="ARBA00012670"/>
    </source>
</evidence>
<keyword evidence="11" id="KW-1185">Reference proteome</keyword>
<dbReference type="HOGENOM" id="CLU_017810_0_0_0"/>
<dbReference type="PATRIC" id="fig|861299.3.peg.4574"/>
<dbReference type="SMART" id="SM00813">
    <property type="entry name" value="Alpha-L-AF_C"/>
    <property type="match status" value="1"/>
</dbReference>
<dbReference type="Gene3D" id="2.60.40.1180">
    <property type="entry name" value="Golgi alpha-mannosidase II"/>
    <property type="match status" value="1"/>
</dbReference>
<evidence type="ECO:0000256" key="8">
    <source>
        <dbReference type="SAM" id="SignalP"/>
    </source>
</evidence>
<dbReference type="EC" id="3.2.1.55" evidence="4"/>
<keyword evidence="6" id="KW-0119">Carbohydrate metabolism</keyword>
<proteinExistence type="inferred from homology"/>
<protein>
    <recommendedName>
        <fullName evidence="4">non-reducing end alpha-L-arabinofuranosidase</fullName>
        <ecNumber evidence="4">3.2.1.55</ecNumber>
    </recommendedName>
</protein>
<dbReference type="STRING" id="861299.J421_4518"/>
<evidence type="ECO:0000313" key="10">
    <source>
        <dbReference type="EMBL" id="AHG92055.1"/>
    </source>
</evidence>
<sequence length="690" mass="73855">MRSHRTTIATILAAAVFAGDASAQAITATIDAGAKGPPISPLIYGMFIEHAGGLLEQGFRAELLDDRKFYFAIGQRAPAGAAPGRRGAARGWQPLGAADAVRMDSAHAYASDHVPLVMLAGSEPRGIAQDGVALKSGVGFTGRIVVAGDPGAHVTVSLVWGPGAADRGTVRLAPLTSRWTTRRFEFARHPTSTDSARIEIAGTGHGAFRVGAVSLMPADNVRGFRREVVAALATLHSGVYRFPGGNFVSGPYDWRDAVGDPDRRPPRWDPVWGALQPNDFGLDEFMTLCELLDVAPYVTVNAGFGDAVSAAQEVEYANGAATTPMGRRRAANGHPAPYGIKYWGIGNEMWGDWQFGYMSLDQWIAKQGQFARAMRRVDPTILRVAPGAMPDAMTGSGMARKLTGQPVAEPLGKADWSAALLSRSIDDFEVLSQHFYVYGGTHFDLEQGKQVPDDPSLSFLEWSRKPANMVRVDYEHFQTYREHIPAIRRKPITVALDEWAYSGSPPGAFKPVPAYAWALNELFRHSDTFTLGGFTFAGSTLSATRTDAVLNPIGLMFRLYRAHFGTVPLGVSGTSPQPERTGRVGGEVPNVNAGSPTYPLDVAAALTADGKTLTVSVVNPSDRPQMLRLDLRAIAVAGPGTVWRMAPGSVTAANVVGREPQVRVDQATADATEPLVIPAISVGVYGFPIR</sequence>
<feature type="chain" id="PRO_5004794450" description="non-reducing end alpha-L-arabinofuranosidase" evidence="8">
    <location>
        <begin position="26"/>
        <end position="690"/>
    </location>
</feature>
<keyword evidence="5" id="KW-0378">Hydrolase</keyword>
<dbReference type="EMBL" id="CP007128">
    <property type="protein sequence ID" value="AHG92055.1"/>
    <property type="molecule type" value="Genomic_DNA"/>
</dbReference>
<dbReference type="InterPro" id="IPR055235">
    <property type="entry name" value="ASD1_cat"/>
</dbReference>
<name>W0RNX0_9BACT</name>
<dbReference type="GO" id="GO:0000272">
    <property type="term" value="P:polysaccharide catabolic process"/>
    <property type="evidence" value="ECO:0007669"/>
    <property type="project" value="TreeGrafter"/>
</dbReference>
<dbReference type="PANTHER" id="PTHR43576:SF2">
    <property type="entry name" value="INTRACELLULAR EXO-ALPHA-L-ARABINOFURANOSIDASE 2"/>
    <property type="match status" value="1"/>
</dbReference>
<dbReference type="RefSeq" id="WP_025413485.1">
    <property type="nucleotide sequence ID" value="NZ_CP007128.1"/>
</dbReference>
<reference evidence="10 11" key="1">
    <citation type="journal article" date="2014" name="Genome Announc.">
        <title>Genome Sequence and Methylome of Soil Bacterium Gemmatirosa kalamazoonensis KBS708T, a Member of the Rarely Cultivated Gemmatimonadetes Phylum.</title>
        <authorList>
            <person name="Debruyn J.M."/>
            <person name="Radosevich M."/>
            <person name="Wommack K.E."/>
            <person name="Polson S.W."/>
            <person name="Hauser L.J."/>
            <person name="Fawaz M.N."/>
            <person name="Korlach J."/>
            <person name="Tsai Y.C."/>
        </authorList>
    </citation>
    <scope>NUCLEOTIDE SEQUENCE [LARGE SCALE GENOMIC DNA]</scope>
    <source>
        <strain evidence="10 11">KBS708</strain>
    </source>
</reference>
<dbReference type="OrthoDB" id="9758333at2"/>
<dbReference type="PANTHER" id="PTHR43576">
    <property type="entry name" value="ALPHA-L-ARABINOFURANOSIDASE C-RELATED"/>
    <property type="match status" value="1"/>
</dbReference>
<evidence type="ECO:0000256" key="1">
    <source>
        <dbReference type="ARBA" id="ARBA00001462"/>
    </source>
</evidence>
<keyword evidence="8" id="KW-0732">Signal</keyword>
<organism evidence="10 11">
    <name type="scientific">Gemmatirosa kalamazoonensis</name>
    <dbReference type="NCBI Taxonomy" id="861299"/>
    <lineage>
        <taxon>Bacteria</taxon>
        <taxon>Pseudomonadati</taxon>
        <taxon>Gemmatimonadota</taxon>
        <taxon>Gemmatimonadia</taxon>
        <taxon>Gemmatimonadales</taxon>
        <taxon>Gemmatimonadaceae</taxon>
        <taxon>Gemmatirosa</taxon>
    </lineage>
</organism>
<dbReference type="KEGG" id="gba:J421_4518"/>
<dbReference type="Pfam" id="PF22848">
    <property type="entry name" value="ASD1_dom"/>
    <property type="match status" value="1"/>
</dbReference>